<comment type="caution">
    <text evidence="3">The sequence shown here is derived from an EMBL/GenBank/DDBJ whole genome shotgun (WGS) entry which is preliminary data.</text>
</comment>
<evidence type="ECO:0000313" key="3">
    <source>
        <dbReference type="EMBL" id="MCW1931492.1"/>
    </source>
</evidence>
<keyword evidence="4" id="KW-1185">Reference proteome</keyword>
<keyword evidence="1" id="KW-0597">Phosphoprotein</keyword>
<dbReference type="SUPFAM" id="SSF52172">
    <property type="entry name" value="CheY-like"/>
    <property type="match status" value="1"/>
</dbReference>
<evidence type="ECO:0000313" key="4">
    <source>
        <dbReference type="Proteomes" id="UP001208938"/>
    </source>
</evidence>
<dbReference type="InterPro" id="IPR052893">
    <property type="entry name" value="TCS_response_regulator"/>
</dbReference>
<dbReference type="PROSITE" id="PS50110">
    <property type="entry name" value="RESPONSE_REGULATORY"/>
    <property type="match status" value="1"/>
</dbReference>
<dbReference type="PANTHER" id="PTHR44520:SF2">
    <property type="entry name" value="RESPONSE REGULATOR RCP1"/>
    <property type="match status" value="1"/>
</dbReference>
<evidence type="ECO:0000256" key="1">
    <source>
        <dbReference type="PROSITE-ProRule" id="PRU00169"/>
    </source>
</evidence>
<dbReference type="InterPro" id="IPR011006">
    <property type="entry name" value="CheY-like_superfamily"/>
</dbReference>
<dbReference type="PANTHER" id="PTHR44520">
    <property type="entry name" value="RESPONSE REGULATOR RCP1-RELATED"/>
    <property type="match status" value="1"/>
</dbReference>
<proteinExistence type="predicted"/>
<sequence>MSVVIKLALLVDDEEIDQRQYKRVLTRSGLIGEIISFTYADDALAFLKENPDLEVDVIFLDINMPRMNGFEFIEAAVSGIGERFVKGIVVMLTTSLNPADRERAATYGIVKDFITKPLTIEHVQRVARLIADGN</sequence>
<feature type="domain" description="Response regulatory" evidence="2">
    <location>
        <begin position="7"/>
        <end position="131"/>
    </location>
</feature>
<dbReference type="InterPro" id="IPR001789">
    <property type="entry name" value="Sig_transdc_resp-reg_receiver"/>
</dbReference>
<feature type="modified residue" description="4-aspartylphosphate" evidence="1">
    <location>
        <position position="61"/>
    </location>
</feature>
<dbReference type="RefSeq" id="WP_264504601.1">
    <property type="nucleotide sequence ID" value="NZ_JAPDFL010000001.1"/>
</dbReference>
<dbReference type="Proteomes" id="UP001208938">
    <property type="component" value="Unassembled WGS sequence"/>
</dbReference>
<evidence type="ECO:0000259" key="2">
    <source>
        <dbReference type="PROSITE" id="PS50110"/>
    </source>
</evidence>
<organism evidence="3 4">
    <name type="scientific">Pararhodobacter zhoushanensis</name>
    <dbReference type="NCBI Taxonomy" id="2479545"/>
    <lineage>
        <taxon>Bacteria</taxon>
        <taxon>Pseudomonadati</taxon>
        <taxon>Pseudomonadota</taxon>
        <taxon>Alphaproteobacteria</taxon>
        <taxon>Rhodobacterales</taxon>
        <taxon>Paracoccaceae</taxon>
        <taxon>Pararhodobacter</taxon>
    </lineage>
</organism>
<accession>A0ABT3GVD1</accession>
<gene>
    <name evidence="3" type="ORF">OKW52_04260</name>
</gene>
<dbReference type="Pfam" id="PF00072">
    <property type="entry name" value="Response_reg"/>
    <property type="match status" value="1"/>
</dbReference>
<reference evidence="3 4" key="1">
    <citation type="submission" date="2022-10" db="EMBL/GenBank/DDBJ databases">
        <title>Pararhodobacter sp. nov., isolated from marine algae.</title>
        <authorList>
            <person name="Choi B.J."/>
            <person name="Kim J.M."/>
            <person name="Lee J.K."/>
            <person name="Choi D.G."/>
            <person name="Jeon C.O."/>
        </authorList>
    </citation>
    <scope>NUCLEOTIDE SEQUENCE [LARGE SCALE GENOMIC DNA]</scope>
    <source>
        <strain evidence="3 4">ZQ420</strain>
    </source>
</reference>
<protein>
    <submittedName>
        <fullName evidence="3">Response regulator</fullName>
    </submittedName>
</protein>
<dbReference type="SMART" id="SM00448">
    <property type="entry name" value="REC"/>
    <property type="match status" value="1"/>
</dbReference>
<dbReference type="EMBL" id="JAPDFL010000001">
    <property type="protein sequence ID" value="MCW1931492.1"/>
    <property type="molecule type" value="Genomic_DNA"/>
</dbReference>
<name>A0ABT3GVD1_9RHOB</name>
<dbReference type="Gene3D" id="3.40.50.2300">
    <property type="match status" value="1"/>
</dbReference>